<keyword evidence="1" id="KW-0732">Signal</keyword>
<evidence type="ECO:0000313" key="3">
    <source>
        <dbReference type="EMBL" id="SHL10630.1"/>
    </source>
</evidence>
<dbReference type="PROSITE" id="PS51352">
    <property type="entry name" value="THIOREDOXIN_2"/>
    <property type="match status" value="1"/>
</dbReference>
<feature type="domain" description="Thioredoxin" evidence="2">
    <location>
        <begin position="189"/>
        <end position="338"/>
    </location>
</feature>
<dbReference type="Proteomes" id="UP000183975">
    <property type="component" value="Unassembled WGS sequence"/>
</dbReference>
<name>A0A1M6XXB6_9FIRM</name>
<sequence length="340" mass="37686">MKKAFALLLCAVLSLSMLSACGGSTQNTTEETAETEIRLDACGLAYTIPQSWTTEENVNLIPTSYAQPEDSVYAVVRYDYAPDENMEALNDTSSTVPVDELMAPLVEFLVVRDGQETADSAVAEFNKFNSKQELPKQDGFRFYFLTDPSTGIDHLSKDAQEVYKTLAEDLPTLYKSVETFQPDEASVAEQASKQGELFGFISTDLEGNAIDSSIFADYDLTAVNFFASYSYPDINELKELESYYQTLQAEYPNVNFVQVIIDTPGNEAEAKILAAYEENGVTFTGIMPDKAMASWIVDNLKGLPTTIFIDKDGRIQGDRIEGKQTADQYLEATKEMLDNL</sequence>
<dbReference type="RefSeq" id="WP_072852932.1">
    <property type="nucleotide sequence ID" value="NZ_FRAH01000067.1"/>
</dbReference>
<dbReference type="InterPro" id="IPR036249">
    <property type="entry name" value="Thioredoxin-like_sf"/>
</dbReference>
<accession>A0A1M6XXB6</accession>
<dbReference type="EMBL" id="FRAH01000067">
    <property type="protein sequence ID" value="SHL10630.1"/>
    <property type="molecule type" value="Genomic_DNA"/>
</dbReference>
<dbReference type="AlphaFoldDB" id="A0A1M6XXB6"/>
<evidence type="ECO:0000259" key="2">
    <source>
        <dbReference type="PROSITE" id="PS51352"/>
    </source>
</evidence>
<dbReference type="PROSITE" id="PS51257">
    <property type="entry name" value="PROKAR_LIPOPROTEIN"/>
    <property type="match status" value="1"/>
</dbReference>
<dbReference type="GeneID" id="78176970"/>
<dbReference type="Gene3D" id="3.40.30.10">
    <property type="entry name" value="Glutaredoxin"/>
    <property type="match status" value="1"/>
</dbReference>
<dbReference type="InterPro" id="IPR013766">
    <property type="entry name" value="Thioredoxin_domain"/>
</dbReference>
<feature type="chain" id="PRO_5012116116" description="Thioredoxin domain-containing protein" evidence="1">
    <location>
        <begin position="23"/>
        <end position="340"/>
    </location>
</feature>
<feature type="signal peptide" evidence="1">
    <location>
        <begin position="1"/>
        <end position="22"/>
    </location>
</feature>
<evidence type="ECO:0000313" key="4">
    <source>
        <dbReference type="Proteomes" id="UP000183975"/>
    </source>
</evidence>
<proteinExistence type="predicted"/>
<gene>
    <name evidence="3" type="ORF">SAMN02745138_02882</name>
</gene>
<organism evidence="3 4">
    <name type="scientific">Anaerotignum lactatifermentans DSM 14214</name>
    <dbReference type="NCBI Taxonomy" id="1121323"/>
    <lineage>
        <taxon>Bacteria</taxon>
        <taxon>Bacillati</taxon>
        <taxon>Bacillota</taxon>
        <taxon>Clostridia</taxon>
        <taxon>Lachnospirales</taxon>
        <taxon>Anaerotignaceae</taxon>
        <taxon>Anaerotignum</taxon>
    </lineage>
</organism>
<dbReference type="CDD" id="cd02966">
    <property type="entry name" value="TlpA_like_family"/>
    <property type="match status" value="1"/>
</dbReference>
<keyword evidence="4" id="KW-1185">Reference proteome</keyword>
<dbReference type="SUPFAM" id="SSF52833">
    <property type="entry name" value="Thioredoxin-like"/>
    <property type="match status" value="1"/>
</dbReference>
<evidence type="ECO:0000256" key="1">
    <source>
        <dbReference type="SAM" id="SignalP"/>
    </source>
</evidence>
<protein>
    <recommendedName>
        <fullName evidence="2">Thioredoxin domain-containing protein</fullName>
    </recommendedName>
</protein>
<reference evidence="3 4" key="1">
    <citation type="submission" date="2016-11" db="EMBL/GenBank/DDBJ databases">
        <authorList>
            <person name="Jaros S."/>
            <person name="Januszkiewicz K."/>
            <person name="Wedrychowicz H."/>
        </authorList>
    </citation>
    <scope>NUCLEOTIDE SEQUENCE [LARGE SCALE GENOMIC DNA]</scope>
    <source>
        <strain evidence="3 4">DSM 14214</strain>
    </source>
</reference>
<dbReference type="OrthoDB" id="9809733at2"/>